<evidence type="ECO:0000313" key="12">
    <source>
        <dbReference type="Proteomes" id="UP001150941"/>
    </source>
</evidence>
<dbReference type="GeneID" id="83204803"/>
<dbReference type="InterPro" id="IPR004331">
    <property type="entry name" value="SPX_dom"/>
</dbReference>
<feature type="transmembrane region" description="Helical" evidence="8">
    <location>
        <begin position="480"/>
        <end position="502"/>
    </location>
</feature>
<feature type="region of interest" description="Disordered" evidence="7">
    <location>
        <begin position="888"/>
        <end position="913"/>
    </location>
</feature>
<gene>
    <name evidence="11" type="ORF">N7468_008204</name>
</gene>
<sequence length="998" mass="114396">MKFAKDLERDLVPEWRAKYLDYKAGKKKIKAIKRAIQKSSRSPHAPSFRQSTPRSAARPPFTPSTSGRRFNEADQDDSTVLNSADYGSDSLRNPATSPRAERQPLRTPGLRPSDTLVSYGSIIATPPMHGSDRASFELPDPALDPEGGLTSPGRETSPRRKRVSLPSPALERRATVATPSNQNAGDSPADRPNSSLPRKPSFSSLQNLPGAELTKSHSKILKTLRSLTDSESAPKRTSANPANEVDKRQDEFFEFMESELEKINDFYLKKEKEATERLKILRDQLHIMRDQRVLEVMEHGRTAKKDAAELAHQNSGLGKLNGSRLKNTITGKYRFGKNTRALTEMATPRMPAQDQGVNGRRDFSRHEQPLANDVSYRTAKHKLKYALQELHRGMELLKDYAVLNRQAFRKMNKKYDKAVNARPMMRFMEERVDKADFVKSGEIEKLMVAVEDLYTRYFARNNRKIALSKLRHSTKTSGDFSGNTFLAGLFMMAGILFAIQALVYANQHLHSAEAWKKTQTSYLLQIYGGYFLIVYHVFLFSLDSMIWTKSKINYAFVFEYDTRHALEWRQLLEVTSFFMFLLGLFMWLNFSWFNAMYIYWPVVLMGATLIILCFPYPVLYHRTRKWFGVSNWRLLLAGLYPVEFRDFFLGDMYCSQTYAMGNIALFFCLYASMWNQPSHCNSSHSRLLGFFTCFPSVLRAFQCIRRYVDTRNAFPHLLNLGKYIFGVLYYATLSMYRIDRHPRFQAVFITFALLNAVYTSVWDLIMDWSLGNAFAAHPFLRENLAFRRAWVYYVAMVINVVIRFNWIFYAIFVHDIQHSAILSFIVGLTEVSRRGIWTIFRVENEHCTNVTLFRASRDVPLPYDIRPATPGLDGPGEDDVMLQEQQTPFIAPDDPEQAAPSTPSLRHRNRRPSASVARVGAIFAEAHAQDFERRRLPRSYSHRSDRLDEGRRDSSEDSSDEDDDAVEVSTDEDLGLTVNGGEDARAEAGRSPMQRIVE</sequence>
<dbReference type="PROSITE" id="PS51380">
    <property type="entry name" value="EXS"/>
    <property type="match status" value="1"/>
</dbReference>
<feature type="domain" description="SPX" evidence="10">
    <location>
        <begin position="1"/>
        <end position="429"/>
    </location>
</feature>
<evidence type="ECO:0000256" key="8">
    <source>
        <dbReference type="SAM" id="Phobius"/>
    </source>
</evidence>
<evidence type="ECO:0000256" key="7">
    <source>
        <dbReference type="SAM" id="MobiDB-lite"/>
    </source>
</evidence>
<feature type="transmembrane region" description="Helical" evidence="8">
    <location>
        <begin position="656"/>
        <end position="675"/>
    </location>
</feature>
<feature type="transmembrane region" description="Helical" evidence="8">
    <location>
        <begin position="522"/>
        <end position="542"/>
    </location>
</feature>
<dbReference type="Pfam" id="PF03105">
    <property type="entry name" value="SPX"/>
    <property type="match status" value="1"/>
</dbReference>
<keyword evidence="5 8" id="KW-0472">Membrane</keyword>
<dbReference type="GO" id="GO:0016036">
    <property type="term" value="P:cellular response to phosphate starvation"/>
    <property type="evidence" value="ECO:0007669"/>
    <property type="project" value="TreeGrafter"/>
</dbReference>
<proteinExistence type="inferred from homology"/>
<evidence type="ECO:0000259" key="9">
    <source>
        <dbReference type="PROSITE" id="PS51380"/>
    </source>
</evidence>
<dbReference type="GO" id="GO:0005886">
    <property type="term" value="C:plasma membrane"/>
    <property type="evidence" value="ECO:0007669"/>
    <property type="project" value="TreeGrafter"/>
</dbReference>
<feature type="domain" description="EXS" evidence="9">
    <location>
        <begin position="679"/>
        <end position="873"/>
    </location>
</feature>
<dbReference type="PANTHER" id="PTHR10783">
    <property type="entry name" value="XENOTROPIC AND POLYTROPIC RETROVIRUS RECEPTOR 1-RELATED"/>
    <property type="match status" value="1"/>
</dbReference>
<dbReference type="PROSITE" id="PS51382">
    <property type="entry name" value="SPX"/>
    <property type="match status" value="1"/>
</dbReference>
<keyword evidence="6" id="KW-0175">Coiled coil</keyword>
<evidence type="ECO:0008006" key="13">
    <source>
        <dbReference type="Google" id="ProtNLM"/>
    </source>
</evidence>
<feature type="compositionally biased region" description="Basic and acidic residues" evidence="7">
    <location>
        <begin position="942"/>
        <end position="955"/>
    </location>
</feature>
<dbReference type="RefSeq" id="XP_058327845.1">
    <property type="nucleotide sequence ID" value="XM_058477500.1"/>
</dbReference>
<comment type="similarity">
    <text evidence="2">Belongs to the SYG1 (TC 2.A.94) family.</text>
</comment>
<dbReference type="AlphaFoldDB" id="A0A9W9NPC4"/>
<feature type="transmembrane region" description="Helical" evidence="8">
    <location>
        <begin position="598"/>
        <end position="619"/>
    </location>
</feature>
<dbReference type="EMBL" id="JAPQKS010000006">
    <property type="protein sequence ID" value="KAJ5223662.1"/>
    <property type="molecule type" value="Genomic_DNA"/>
</dbReference>
<dbReference type="OrthoDB" id="9970435at2759"/>
<feature type="transmembrane region" description="Helical" evidence="8">
    <location>
        <begin position="720"/>
        <end position="736"/>
    </location>
</feature>
<evidence type="ECO:0000256" key="3">
    <source>
        <dbReference type="ARBA" id="ARBA00022692"/>
    </source>
</evidence>
<comment type="subcellular location">
    <subcellularLocation>
        <location evidence="1">Membrane</location>
        <topology evidence="1">Multi-pass membrane protein</topology>
    </subcellularLocation>
</comment>
<feature type="transmembrane region" description="Helical" evidence="8">
    <location>
        <begin position="571"/>
        <end position="592"/>
    </location>
</feature>
<feature type="transmembrane region" description="Helical" evidence="8">
    <location>
        <begin position="748"/>
        <end position="770"/>
    </location>
</feature>
<comment type="caution">
    <text evidence="11">The sequence shown here is derived from an EMBL/GenBank/DDBJ whole genome shotgun (WGS) entry which is preliminary data.</text>
</comment>
<keyword evidence="12" id="KW-1185">Reference proteome</keyword>
<name>A0A9W9NPC4_9EURO</name>
<evidence type="ECO:0000256" key="4">
    <source>
        <dbReference type="ARBA" id="ARBA00022989"/>
    </source>
</evidence>
<feature type="compositionally biased region" description="Polar residues" evidence="7">
    <location>
        <begin position="225"/>
        <end position="241"/>
    </location>
</feature>
<protein>
    <recommendedName>
        <fullName evidence="13">Signal transduction protein Syg1</fullName>
    </recommendedName>
</protein>
<feature type="compositionally biased region" description="Polar residues" evidence="7">
    <location>
        <begin position="192"/>
        <end position="207"/>
    </location>
</feature>
<dbReference type="CDD" id="cd14475">
    <property type="entry name" value="SPX_SYG1_like"/>
    <property type="match status" value="1"/>
</dbReference>
<feature type="coiled-coil region" evidence="6">
    <location>
        <begin position="264"/>
        <end position="291"/>
    </location>
</feature>
<organism evidence="11 12">
    <name type="scientific">Penicillium chermesinum</name>
    <dbReference type="NCBI Taxonomy" id="63820"/>
    <lineage>
        <taxon>Eukaryota</taxon>
        <taxon>Fungi</taxon>
        <taxon>Dikarya</taxon>
        <taxon>Ascomycota</taxon>
        <taxon>Pezizomycotina</taxon>
        <taxon>Eurotiomycetes</taxon>
        <taxon>Eurotiomycetidae</taxon>
        <taxon>Eurotiales</taxon>
        <taxon>Aspergillaceae</taxon>
        <taxon>Penicillium</taxon>
    </lineage>
</organism>
<evidence type="ECO:0000256" key="5">
    <source>
        <dbReference type="ARBA" id="ARBA00023136"/>
    </source>
</evidence>
<feature type="compositionally biased region" description="Acidic residues" evidence="7">
    <location>
        <begin position="956"/>
        <end position="974"/>
    </location>
</feature>
<feature type="region of interest" description="Disordered" evidence="7">
    <location>
        <begin position="32"/>
        <end position="246"/>
    </location>
</feature>
<dbReference type="GO" id="GO:0006817">
    <property type="term" value="P:phosphate ion transport"/>
    <property type="evidence" value="ECO:0007669"/>
    <property type="project" value="TreeGrafter"/>
</dbReference>
<dbReference type="InterPro" id="IPR004342">
    <property type="entry name" value="EXS_C"/>
</dbReference>
<keyword evidence="3 8" id="KW-0812">Transmembrane</keyword>
<feature type="transmembrane region" description="Helical" evidence="8">
    <location>
        <begin position="790"/>
        <end position="812"/>
    </location>
</feature>
<evidence type="ECO:0000256" key="6">
    <source>
        <dbReference type="SAM" id="Coils"/>
    </source>
</evidence>
<dbReference type="GO" id="GO:0000822">
    <property type="term" value="F:inositol hexakisphosphate binding"/>
    <property type="evidence" value="ECO:0007669"/>
    <property type="project" value="TreeGrafter"/>
</dbReference>
<keyword evidence="4 8" id="KW-1133">Transmembrane helix</keyword>
<evidence type="ECO:0000313" key="11">
    <source>
        <dbReference type="EMBL" id="KAJ5223662.1"/>
    </source>
</evidence>
<evidence type="ECO:0000256" key="1">
    <source>
        <dbReference type="ARBA" id="ARBA00004141"/>
    </source>
</evidence>
<evidence type="ECO:0000259" key="10">
    <source>
        <dbReference type="PROSITE" id="PS51382"/>
    </source>
</evidence>
<feature type="region of interest" description="Disordered" evidence="7">
    <location>
        <begin position="935"/>
        <end position="998"/>
    </location>
</feature>
<dbReference type="PANTHER" id="PTHR10783:SF103">
    <property type="entry name" value="SOLUTE CARRIER FAMILY 53 MEMBER 1"/>
    <property type="match status" value="1"/>
</dbReference>
<dbReference type="Proteomes" id="UP001150941">
    <property type="component" value="Unassembled WGS sequence"/>
</dbReference>
<dbReference type="Pfam" id="PF03124">
    <property type="entry name" value="EXS"/>
    <property type="match status" value="1"/>
</dbReference>
<accession>A0A9W9NPC4</accession>
<reference evidence="11" key="1">
    <citation type="submission" date="2022-11" db="EMBL/GenBank/DDBJ databases">
        <authorList>
            <person name="Petersen C."/>
        </authorList>
    </citation>
    <scope>NUCLEOTIDE SEQUENCE</scope>
    <source>
        <strain evidence="11">IBT 19713</strain>
    </source>
</reference>
<dbReference type="GO" id="GO:0005794">
    <property type="term" value="C:Golgi apparatus"/>
    <property type="evidence" value="ECO:0007669"/>
    <property type="project" value="TreeGrafter"/>
</dbReference>
<evidence type="ECO:0000256" key="2">
    <source>
        <dbReference type="ARBA" id="ARBA00009665"/>
    </source>
</evidence>
<reference evidence="11" key="2">
    <citation type="journal article" date="2023" name="IMA Fungus">
        <title>Comparative genomic study of the Penicillium genus elucidates a diverse pangenome and 15 lateral gene transfer events.</title>
        <authorList>
            <person name="Petersen C."/>
            <person name="Sorensen T."/>
            <person name="Nielsen M.R."/>
            <person name="Sondergaard T.E."/>
            <person name="Sorensen J.L."/>
            <person name="Fitzpatrick D.A."/>
            <person name="Frisvad J.C."/>
            <person name="Nielsen K.L."/>
        </authorList>
    </citation>
    <scope>NUCLEOTIDE SEQUENCE</scope>
    <source>
        <strain evidence="11">IBT 19713</strain>
    </source>
</reference>